<dbReference type="PANTHER" id="PTHR33146">
    <property type="entry name" value="ENDONUCLEASE 4"/>
    <property type="match status" value="1"/>
</dbReference>
<keyword evidence="9" id="KW-1185">Reference proteome</keyword>
<dbReference type="GO" id="GO:0006308">
    <property type="term" value="P:DNA catabolic process"/>
    <property type="evidence" value="ECO:0007669"/>
    <property type="project" value="InterPro"/>
</dbReference>
<comment type="similarity">
    <text evidence="1">Belongs to the nuclease type I family.</text>
</comment>
<dbReference type="OMA" id="WSKPLHY"/>
<evidence type="ECO:0000313" key="9">
    <source>
        <dbReference type="Proteomes" id="UP000016931"/>
    </source>
</evidence>
<dbReference type="Proteomes" id="UP000016931">
    <property type="component" value="Unassembled WGS sequence"/>
</dbReference>
<proteinExistence type="inferred from homology"/>
<dbReference type="HOGENOM" id="CLU_044365_0_0_1"/>
<dbReference type="GeneID" id="27905237"/>
<evidence type="ECO:0000256" key="5">
    <source>
        <dbReference type="ARBA" id="ARBA00022801"/>
    </source>
</evidence>
<dbReference type="GO" id="GO:0004519">
    <property type="term" value="F:endonuclease activity"/>
    <property type="evidence" value="ECO:0007669"/>
    <property type="project" value="UniProtKB-KW"/>
</dbReference>
<evidence type="ECO:0000313" key="8">
    <source>
        <dbReference type="EMBL" id="EMF11787.1"/>
    </source>
</evidence>
<dbReference type="CDD" id="cd11010">
    <property type="entry name" value="S1-P1_nuclease"/>
    <property type="match status" value="1"/>
</dbReference>
<dbReference type="GO" id="GO:0016788">
    <property type="term" value="F:hydrolase activity, acting on ester bonds"/>
    <property type="evidence" value="ECO:0007669"/>
    <property type="project" value="InterPro"/>
</dbReference>
<evidence type="ECO:0000256" key="1">
    <source>
        <dbReference type="ARBA" id="ARBA00009547"/>
    </source>
</evidence>
<dbReference type="GO" id="GO:0003676">
    <property type="term" value="F:nucleic acid binding"/>
    <property type="evidence" value="ECO:0007669"/>
    <property type="project" value="InterPro"/>
</dbReference>
<dbReference type="eggNOG" id="ENOG502QRXU">
    <property type="taxonomic scope" value="Eukaryota"/>
</dbReference>
<keyword evidence="2" id="KW-0540">Nuclease</keyword>
<dbReference type="SUPFAM" id="SSF48537">
    <property type="entry name" value="Phospholipase C/P1 nuclease"/>
    <property type="match status" value="1"/>
</dbReference>
<evidence type="ECO:0000256" key="2">
    <source>
        <dbReference type="ARBA" id="ARBA00022722"/>
    </source>
</evidence>
<keyword evidence="5" id="KW-0378">Hydrolase</keyword>
<protein>
    <submittedName>
        <fullName evidence="8">S1-P1_nuclease-domain-containing protein</fullName>
    </submittedName>
</protein>
<organism evidence="8 9">
    <name type="scientific">Sphaerulina musiva (strain SO2202)</name>
    <name type="common">Poplar stem canker fungus</name>
    <name type="synonym">Septoria musiva</name>
    <dbReference type="NCBI Taxonomy" id="692275"/>
    <lineage>
        <taxon>Eukaryota</taxon>
        <taxon>Fungi</taxon>
        <taxon>Dikarya</taxon>
        <taxon>Ascomycota</taxon>
        <taxon>Pezizomycotina</taxon>
        <taxon>Dothideomycetes</taxon>
        <taxon>Dothideomycetidae</taxon>
        <taxon>Mycosphaerellales</taxon>
        <taxon>Mycosphaerellaceae</taxon>
        <taxon>Sphaerulina</taxon>
    </lineage>
</organism>
<keyword evidence="4" id="KW-0255">Endonuclease</keyword>
<keyword evidence="7" id="KW-0325">Glycoprotein</keyword>
<evidence type="ECO:0000256" key="6">
    <source>
        <dbReference type="ARBA" id="ARBA00023157"/>
    </source>
</evidence>
<reference evidence="8 9" key="1">
    <citation type="journal article" date="2012" name="PLoS Pathog.">
        <title>Diverse lifestyles and strategies of plant pathogenesis encoded in the genomes of eighteen Dothideomycetes fungi.</title>
        <authorList>
            <person name="Ohm R.A."/>
            <person name="Feau N."/>
            <person name="Henrissat B."/>
            <person name="Schoch C.L."/>
            <person name="Horwitz B.A."/>
            <person name="Barry K.W."/>
            <person name="Condon B.J."/>
            <person name="Copeland A.C."/>
            <person name="Dhillon B."/>
            <person name="Glaser F."/>
            <person name="Hesse C.N."/>
            <person name="Kosti I."/>
            <person name="LaButti K."/>
            <person name="Lindquist E.A."/>
            <person name="Lucas S."/>
            <person name="Salamov A.A."/>
            <person name="Bradshaw R.E."/>
            <person name="Ciuffetti L."/>
            <person name="Hamelin R.C."/>
            <person name="Kema G.H.J."/>
            <person name="Lawrence C."/>
            <person name="Scott J.A."/>
            <person name="Spatafora J.W."/>
            <person name="Turgeon B.G."/>
            <person name="de Wit P.J.G.M."/>
            <person name="Zhong S."/>
            <person name="Goodwin S.B."/>
            <person name="Grigoriev I.V."/>
        </authorList>
    </citation>
    <scope>NUCLEOTIDE SEQUENCE [LARGE SCALE GENOMIC DNA]</scope>
    <source>
        <strain evidence="8 9">SO2202</strain>
    </source>
</reference>
<sequence length="361" mass="39692">MMKSYGNGLLAATFAARAYAWGSLGHQTVAYLAQHYVSNHTAQWAQAILNDTSASYLANIATWADSYRYTAEGEFSAGFHYIDALDNPPESCNVDFERDCASSGCIVSAIANYTQRVQNPSRELDALQVNYALRWIVHFVGDISQPLHNEGLEQGGNGIKVTFANESTNIHSVWDTAIPEEFRDIPSNTTSTLSEASAWASDLVADIDDGCYTPLAASWLQGIDISQPLDTAMVWARDSNSYICSVVFPNGPETYNGTELFPEYYSSAASTVELQIAKAGYRLAAFLDGIAAGEKKVGTYWGGLGTSANDVVRRERERHVEVKKRDLSGRDLLPKRSGMTRMERERLAERNDLGCGCTHKH</sequence>
<dbReference type="OrthoDB" id="441446at2759"/>
<evidence type="ECO:0000256" key="4">
    <source>
        <dbReference type="ARBA" id="ARBA00022759"/>
    </source>
</evidence>
<dbReference type="InterPro" id="IPR003154">
    <property type="entry name" value="S1/P1nuclease"/>
</dbReference>
<dbReference type="STRING" id="692275.N1QF39"/>
<dbReference type="PANTHER" id="PTHR33146:SF26">
    <property type="entry name" value="ENDONUCLEASE 4"/>
    <property type="match status" value="1"/>
</dbReference>
<dbReference type="InterPro" id="IPR008947">
    <property type="entry name" value="PLipase_C/P1_nuclease_dom_sf"/>
</dbReference>
<dbReference type="Gene3D" id="1.10.575.10">
    <property type="entry name" value="P1 Nuclease"/>
    <property type="match status" value="1"/>
</dbReference>
<keyword evidence="6" id="KW-1015">Disulfide bond</keyword>
<dbReference type="EMBL" id="KB456265">
    <property type="protein sequence ID" value="EMF11787.1"/>
    <property type="molecule type" value="Genomic_DNA"/>
</dbReference>
<dbReference type="Pfam" id="PF02265">
    <property type="entry name" value="S1-P1_nuclease"/>
    <property type="match status" value="1"/>
</dbReference>
<dbReference type="RefSeq" id="XP_016759908.1">
    <property type="nucleotide sequence ID" value="XM_016908100.1"/>
</dbReference>
<evidence type="ECO:0000256" key="3">
    <source>
        <dbReference type="ARBA" id="ARBA00022723"/>
    </source>
</evidence>
<name>N1QF39_SPHMS</name>
<keyword evidence="3" id="KW-0479">Metal-binding</keyword>
<dbReference type="AlphaFoldDB" id="N1QF39"/>
<dbReference type="GO" id="GO:0046872">
    <property type="term" value="F:metal ion binding"/>
    <property type="evidence" value="ECO:0007669"/>
    <property type="project" value="UniProtKB-KW"/>
</dbReference>
<gene>
    <name evidence="8" type="ORF">SEPMUDRAFT_164172</name>
</gene>
<evidence type="ECO:0000256" key="7">
    <source>
        <dbReference type="ARBA" id="ARBA00023180"/>
    </source>
</evidence>
<accession>N1QF39</accession>